<organism evidence="7 8">
    <name type="scientific">Hydrotalea sandarakina</name>
    <dbReference type="NCBI Taxonomy" id="1004304"/>
    <lineage>
        <taxon>Bacteria</taxon>
        <taxon>Pseudomonadati</taxon>
        <taxon>Bacteroidota</taxon>
        <taxon>Chitinophagia</taxon>
        <taxon>Chitinophagales</taxon>
        <taxon>Chitinophagaceae</taxon>
        <taxon>Hydrotalea</taxon>
    </lineage>
</organism>
<reference evidence="7 8" key="1">
    <citation type="submission" date="2018-06" db="EMBL/GenBank/DDBJ databases">
        <title>Genomic Encyclopedia of Archaeal and Bacterial Type Strains, Phase II (KMG-II): from individual species to whole genera.</title>
        <authorList>
            <person name="Goeker M."/>
        </authorList>
    </citation>
    <scope>NUCLEOTIDE SEQUENCE [LARGE SCALE GENOMIC DNA]</scope>
    <source>
        <strain evidence="7 8">DSM 23241</strain>
    </source>
</reference>
<proteinExistence type="predicted"/>
<feature type="transmembrane region" description="Helical" evidence="6">
    <location>
        <begin position="301"/>
        <end position="322"/>
    </location>
</feature>
<feature type="transmembrane region" description="Helical" evidence="6">
    <location>
        <begin position="159"/>
        <end position="176"/>
    </location>
</feature>
<evidence type="ECO:0000256" key="4">
    <source>
        <dbReference type="ARBA" id="ARBA00022989"/>
    </source>
</evidence>
<protein>
    <submittedName>
        <fullName evidence="7">O-antigen/teichoic acid export membrane protein</fullName>
    </submittedName>
</protein>
<feature type="transmembrane region" description="Helical" evidence="6">
    <location>
        <begin position="49"/>
        <end position="69"/>
    </location>
</feature>
<dbReference type="OrthoDB" id="88014at2"/>
<feature type="transmembrane region" description="Helical" evidence="6">
    <location>
        <begin position="342"/>
        <end position="362"/>
    </location>
</feature>
<dbReference type="PANTHER" id="PTHR30250:SF11">
    <property type="entry name" value="O-ANTIGEN TRANSPORTER-RELATED"/>
    <property type="match status" value="1"/>
</dbReference>
<evidence type="ECO:0000313" key="8">
    <source>
        <dbReference type="Proteomes" id="UP000249720"/>
    </source>
</evidence>
<dbReference type="InterPro" id="IPR050833">
    <property type="entry name" value="Poly_Biosynth_Transport"/>
</dbReference>
<comment type="subcellular location">
    <subcellularLocation>
        <location evidence="1">Cell membrane</location>
        <topology evidence="1">Multi-pass membrane protein</topology>
    </subcellularLocation>
</comment>
<keyword evidence="2" id="KW-1003">Cell membrane</keyword>
<dbReference type="InterPro" id="IPR002797">
    <property type="entry name" value="Polysacc_synth"/>
</dbReference>
<feature type="transmembrane region" description="Helical" evidence="6">
    <location>
        <begin position="459"/>
        <end position="479"/>
    </location>
</feature>
<evidence type="ECO:0000256" key="5">
    <source>
        <dbReference type="ARBA" id="ARBA00023136"/>
    </source>
</evidence>
<dbReference type="Pfam" id="PF01943">
    <property type="entry name" value="Polysacc_synt"/>
    <property type="match status" value="1"/>
</dbReference>
<name>A0A2W7RYQ4_9BACT</name>
<dbReference type="GO" id="GO:0005886">
    <property type="term" value="C:plasma membrane"/>
    <property type="evidence" value="ECO:0007669"/>
    <property type="project" value="UniProtKB-SubCell"/>
</dbReference>
<dbReference type="EMBL" id="QKZV01000001">
    <property type="protein sequence ID" value="PZX65903.1"/>
    <property type="molecule type" value="Genomic_DNA"/>
</dbReference>
<dbReference type="Proteomes" id="UP000249720">
    <property type="component" value="Unassembled WGS sequence"/>
</dbReference>
<dbReference type="RefSeq" id="WP_111293349.1">
    <property type="nucleotide sequence ID" value="NZ_QKZV01000001.1"/>
</dbReference>
<keyword evidence="4 6" id="KW-1133">Transmembrane helix</keyword>
<feature type="transmembrane region" description="Helical" evidence="6">
    <location>
        <begin position="434"/>
        <end position="453"/>
    </location>
</feature>
<feature type="transmembrane region" description="Helical" evidence="6">
    <location>
        <begin position="81"/>
        <end position="105"/>
    </location>
</feature>
<keyword evidence="3 6" id="KW-0812">Transmembrane</keyword>
<evidence type="ECO:0000256" key="3">
    <source>
        <dbReference type="ARBA" id="ARBA00022692"/>
    </source>
</evidence>
<feature type="transmembrane region" description="Helical" evidence="6">
    <location>
        <begin position="397"/>
        <end position="414"/>
    </location>
</feature>
<keyword evidence="5 6" id="KW-0472">Membrane</keyword>
<feature type="transmembrane region" description="Helical" evidence="6">
    <location>
        <begin position="9"/>
        <end position="29"/>
    </location>
</feature>
<evidence type="ECO:0000256" key="2">
    <source>
        <dbReference type="ARBA" id="ARBA00022475"/>
    </source>
</evidence>
<feature type="transmembrane region" description="Helical" evidence="6">
    <location>
        <begin position="224"/>
        <end position="242"/>
    </location>
</feature>
<accession>A0A2W7RYQ4</accession>
<dbReference type="PANTHER" id="PTHR30250">
    <property type="entry name" value="PST FAMILY PREDICTED COLANIC ACID TRANSPORTER"/>
    <property type="match status" value="1"/>
</dbReference>
<keyword evidence="8" id="KW-1185">Reference proteome</keyword>
<evidence type="ECO:0000313" key="7">
    <source>
        <dbReference type="EMBL" id="PZX65903.1"/>
    </source>
</evidence>
<feature type="transmembrane region" description="Helical" evidence="6">
    <location>
        <begin position="182"/>
        <end position="203"/>
    </location>
</feature>
<dbReference type="AlphaFoldDB" id="A0A2W7RYQ4"/>
<evidence type="ECO:0000256" key="6">
    <source>
        <dbReference type="SAM" id="Phobius"/>
    </source>
</evidence>
<feature type="transmembrane region" description="Helical" evidence="6">
    <location>
        <begin position="125"/>
        <end position="147"/>
    </location>
</feature>
<comment type="caution">
    <text evidence="7">The sequence shown here is derived from an EMBL/GenBank/DDBJ whole genome shotgun (WGS) entry which is preliminary data.</text>
</comment>
<gene>
    <name evidence="7" type="ORF">LX80_00397</name>
</gene>
<evidence type="ECO:0000256" key="1">
    <source>
        <dbReference type="ARBA" id="ARBA00004651"/>
    </source>
</evidence>
<sequence>MGSIRHQTIVSSILVYLGFLVGALNTYFYVTNGSFTPEQFGLTRIFFDFGQNMYIFSSLGIIPVIYKFYPYYKDNLPAQKIDIVTWAMGTALTGFIILLVAGFYFQPLIVHAYQQKSPLIVDFYYLMFPFALGMLLFSVLEAYCWAIHQTIISNFLKETVMRIVTTVFILLFYFKIISFNTFVWLFTFLYAFIFIVLVVYLRRRKQLYFPFQISRVTKKFRKKMLSMQAFIFGGTLISSIAATVDSVFIAHFQDLVSVGIFGLSQYAANLVQVPQRSIQAIATGYLAKAWKDKDYKEINRIYVRSCINLLLLALFIFGNIWLNVSQGMEVLHVQNKYQSGLGVLFILGMARIIDAGTGVNNVLINTSTYWKFDFNSGVILLTLRLPLTWFLIKHYGIIGSAIGELASYTIYNFIRFEFLRRKFQMQPFNGKTVLAILLGFAAFFTSFFLFNHLNGWTGIIFRSAIFSILFIVGIFIFKLTPDAHQLFEKWMRKNK</sequence>